<gene>
    <name evidence="6" type="ORF">LJ739_12885</name>
</gene>
<comment type="similarity">
    <text evidence="1">Belongs to the LysR transcriptional regulatory family.</text>
</comment>
<dbReference type="PANTHER" id="PTHR30126">
    <property type="entry name" value="HTH-TYPE TRANSCRIPTIONAL REGULATOR"/>
    <property type="match status" value="1"/>
</dbReference>
<evidence type="ECO:0000256" key="1">
    <source>
        <dbReference type="ARBA" id="ARBA00009437"/>
    </source>
</evidence>
<dbReference type="EMBL" id="JAJEWP010000003">
    <property type="protein sequence ID" value="MCC2617141.1"/>
    <property type="molecule type" value="Genomic_DNA"/>
</dbReference>
<evidence type="ECO:0000256" key="3">
    <source>
        <dbReference type="ARBA" id="ARBA00023125"/>
    </source>
</evidence>
<comment type="caution">
    <text evidence="6">The sequence shown here is derived from an EMBL/GenBank/DDBJ whole genome shotgun (WGS) entry which is preliminary data.</text>
</comment>
<evidence type="ECO:0000259" key="5">
    <source>
        <dbReference type="PROSITE" id="PS50931"/>
    </source>
</evidence>
<dbReference type="InterPro" id="IPR036388">
    <property type="entry name" value="WH-like_DNA-bd_sf"/>
</dbReference>
<keyword evidence="2" id="KW-0805">Transcription regulation</keyword>
<proteinExistence type="inferred from homology"/>
<keyword evidence="3" id="KW-0238">DNA-binding</keyword>
<dbReference type="InterPro" id="IPR036390">
    <property type="entry name" value="WH_DNA-bd_sf"/>
</dbReference>
<sequence>MHHAVTLDALRVLVAIDEKGSFAAAAQSLFKVPSALTYTVRKLEDDLGVTLFDREGGKARLTQAGQQLLQDGKALLLAASRLEDRLRQSESGWEPRLIIAKDTIIPDQPLLALLQGLCGLDKAIDVQWQDEALGGGWDALHSERADLALGVTGEPPGGNYRLEPMGELSWVFAVALEHPLADTLGTLSSQQVADFPAIVVADSSRALPLRSSGLFDSKQVIRVPSMQAKLAAQKAGLGVGFLPLHLARQALDEGTLIAKSTELHRPSTPVYAACQRNKRGLGLAWLMDNLTKLTWLSDGENGD</sequence>
<protein>
    <submittedName>
        <fullName evidence="6">LysR family transcriptional regulator</fullName>
    </submittedName>
</protein>
<dbReference type="Gene3D" id="1.10.10.10">
    <property type="entry name" value="Winged helix-like DNA-binding domain superfamily/Winged helix DNA-binding domain"/>
    <property type="match status" value="1"/>
</dbReference>
<dbReference type="Gene3D" id="3.40.190.290">
    <property type="match status" value="1"/>
</dbReference>
<dbReference type="PANTHER" id="PTHR30126:SF4">
    <property type="entry name" value="LYSR FAMILY TRANSCRIPTIONAL REGULATOR"/>
    <property type="match status" value="1"/>
</dbReference>
<dbReference type="RefSeq" id="WP_229161086.1">
    <property type="nucleotide sequence ID" value="NZ_JAJEWP010000003.1"/>
</dbReference>
<dbReference type="InterPro" id="IPR005119">
    <property type="entry name" value="LysR_subst-bd"/>
</dbReference>
<dbReference type="SUPFAM" id="SSF46785">
    <property type="entry name" value="Winged helix' DNA-binding domain"/>
    <property type="match status" value="1"/>
</dbReference>
<dbReference type="InterPro" id="IPR000847">
    <property type="entry name" value="LysR_HTH_N"/>
</dbReference>
<evidence type="ECO:0000313" key="7">
    <source>
        <dbReference type="Proteomes" id="UP001520878"/>
    </source>
</evidence>
<keyword evidence="4" id="KW-0804">Transcription</keyword>
<name>A0ABS8GAE5_9ALTE</name>
<feature type="domain" description="HTH lysR-type" evidence="5">
    <location>
        <begin position="5"/>
        <end position="62"/>
    </location>
</feature>
<dbReference type="Proteomes" id="UP001520878">
    <property type="component" value="Unassembled WGS sequence"/>
</dbReference>
<evidence type="ECO:0000256" key="4">
    <source>
        <dbReference type="ARBA" id="ARBA00023163"/>
    </source>
</evidence>
<reference evidence="6 7" key="1">
    <citation type="submission" date="2021-10" db="EMBL/GenBank/DDBJ databases">
        <title>Draft genome of Aestuariibacter halophilus JC2043.</title>
        <authorList>
            <person name="Emsley S.A."/>
            <person name="Pfannmuller K.M."/>
            <person name="Ushijima B."/>
            <person name="Saw J.H."/>
            <person name="Videau P."/>
        </authorList>
    </citation>
    <scope>NUCLEOTIDE SEQUENCE [LARGE SCALE GENOMIC DNA]</scope>
    <source>
        <strain evidence="6 7">JC2043</strain>
    </source>
</reference>
<keyword evidence="7" id="KW-1185">Reference proteome</keyword>
<evidence type="ECO:0000313" key="6">
    <source>
        <dbReference type="EMBL" id="MCC2617141.1"/>
    </source>
</evidence>
<dbReference type="Pfam" id="PF03466">
    <property type="entry name" value="LysR_substrate"/>
    <property type="match status" value="1"/>
</dbReference>
<organism evidence="6 7">
    <name type="scientific">Fluctibacter halophilus</name>
    <dbReference type="NCBI Taxonomy" id="226011"/>
    <lineage>
        <taxon>Bacteria</taxon>
        <taxon>Pseudomonadati</taxon>
        <taxon>Pseudomonadota</taxon>
        <taxon>Gammaproteobacteria</taxon>
        <taxon>Alteromonadales</taxon>
        <taxon>Alteromonadaceae</taxon>
        <taxon>Fluctibacter</taxon>
    </lineage>
</organism>
<dbReference type="PROSITE" id="PS50931">
    <property type="entry name" value="HTH_LYSR"/>
    <property type="match status" value="1"/>
</dbReference>
<dbReference type="Pfam" id="PF00126">
    <property type="entry name" value="HTH_1"/>
    <property type="match status" value="1"/>
</dbReference>
<evidence type="ECO:0000256" key="2">
    <source>
        <dbReference type="ARBA" id="ARBA00023015"/>
    </source>
</evidence>
<accession>A0ABS8GAE5</accession>
<dbReference type="SUPFAM" id="SSF53850">
    <property type="entry name" value="Periplasmic binding protein-like II"/>
    <property type="match status" value="1"/>
</dbReference>